<protein>
    <submittedName>
        <fullName evidence="2">Uncharacterized protein</fullName>
    </submittedName>
</protein>
<accession>A0A6A5V4W8</accession>
<organism evidence="2 3">
    <name type="scientific">Bimuria novae-zelandiae CBS 107.79</name>
    <dbReference type="NCBI Taxonomy" id="1447943"/>
    <lineage>
        <taxon>Eukaryota</taxon>
        <taxon>Fungi</taxon>
        <taxon>Dikarya</taxon>
        <taxon>Ascomycota</taxon>
        <taxon>Pezizomycotina</taxon>
        <taxon>Dothideomycetes</taxon>
        <taxon>Pleosporomycetidae</taxon>
        <taxon>Pleosporales</taxon>
        <taxon>Massarineae</taxon>
        <taxon>Didymosphaeriaceae</taxon>
        <taxon>Bimuria</taxon>
    </lineage>
</organism>
<feature type="compositionally biased region" description="Basic and acidic residues" evidence="1">
    <location>
        <begin position="126"/>
        <end position="135"/>
    </location>
</feature>
<feature type="compositionally biased region" description="Basic residues" evidence="1">
    <location>
        <begin position="102"/>
        <end position="112"/>
    </location>
</feature>
<dbReference type="AlphaFoldDB" id="A0A6A5V4W8"/>
<feature type="compositionally biased region" description="Polar residues" evidence="1">
    <location>
        <begin position="113"/>
        <end position="125"/>
    </location>
</feature>
<gene>
    <name evidence="2" type="ORF">BU23DRAFT_569412</name>
</gene>
<keyword evidence="3" id="KW-1185">Reference proteome</keyword>
<feature type="region of interest" description="Disordered" evidence="1">
    <location>
        <begin position="102"/>
        <end position="171"/>
    </location>
</feature>
<proteinExistence type="predicted"/>
<reference evidence="2" key="1">
    <citation type="journal article" date="2020" name="Stud. Mycol.">
        <title>101 Dothideomycetes genomes: a test case for predicting lifestyles and emergence of pathogens.</title>
        <authorList>
            <person name="Haridas S."/>
            <person name="Albert R."/>
            <person name="Binder M."/>
            <person name="Bloem J."/>
            <person name="Labutti K."/>
            <person name="Salamov A."/>
            <person name="Andreopoulos B."/>
            <person name="Baker S."/>
            <person name="Barry K."/>
            <person name="Bills G."/>
            <person name="Bluhm B."/>
            <person name="Cannon C."/>
            <person name="Castanera R."/>
            <person name="Culley D."/>
            <person name="Daum C."/>
            <person name="Ezra D."/>
            <person name="Gonzalez J."/>
            <person name="Henrissat B."/>
            <person name="Kuo A."/>
            <person name="Liang C."/>
            <person name="Lipzen A."/>
            <person name="Lutzoni F."/>
            <person name="Magnuson J."/>
            <person name="Mondo S."/>
            <person name="Nolan M."/>
            <person name="Ohm R."/>
            <person name="Pangilinan J."/>
            <person name="Park H.-J."/>
            <person name="Ramirez L."/>
            <person name="Alfaro M."/>
            <person name="Sun H."/>
            <person name="Tritt A."/>
            <person name="Yoshinaga Y."/>
            <person name="Zwiers L.-H."/>
            <person name="Turgeon B."/>
            <person name="Goodwin S."/>
            <person name="Spatafora J."/>
            <person name="Crous P."/>
            <person name="Grigoriev I."/>
        </authorList>
    </citation>
    <scope>NUCLEOTIDE SEQUENCE</scope>
    <source>
        <strain evidence="2">CBS 107.79</strain>
    </source>
</reference>
<dbReference type="OrthoDB" id="3791758at2759"/>
<dbReference type="Proteomes" id="UP000800036">
    <property type="component" value="Unassembled WGS sequence"/>
</dbReference>
<evidence type="ECO:0000256" key="1">
    <source>
        <dbReference type="SAM" id="MobiDB-lite"/>
    </source>
</evidence>
<evidence type="ECO:0000313" key="2">
    <source>
        <dbReference type="EMBL" id="KAF1971908.1"/>
    </source>
</evidence>
<evidence type="ECO:0000313" key="3">
    <source>
        <dbReference type="Proteomes" id="UP000800036"/>
    </source>
</evidence>
<sequence length="418" mass="47374">MQRSAQPLSALLEPELIGRYYSWSTCMGIPGPSLPLLQVPPRLVPQMTGDREKIATGPVAQTWGDIWHSLTSPICSFFVHGIAGTYRFTRWKQVCFAKAGKFPRRRARRPTRSSHTSWSQTQKAKSTSETREANENKSQSKKLQGDPKNKQSKTSVSPRPKETSKNQQNKAVVFPKTKVPYVDTAIKLCGLWINFQEDAGSSSRNLNMSLLHAVSRKSRETLAWKLFSNNTGVREVTQMALIKNRTPRPAYRLGTRPVRDSFGSLIWEALDSTANPTDFVVCQKEINGYKTLLWQHKNPMAPDKFTGALKGAIDGTLNSRVYLSALRTVSAFYHYINSPTVHHNLQSINVNVRTELGHASTLTGQQNVNLVPIWDAFLNYKFTEVEDWGKEWLNLRIEESLKAIEKTRKKYRPLLTDL</sequence>
<dbReference type="EMBL" id="ML976690">
    <property type="protein sequence ID" value="KAF1971908.1"/>
    <property type="molecule type" value="Genomic_DNA"/>
</dbReference>
<name>A0A6A5V4W8_9PLEO</name>